<keyword evidence="5" id="KW-1185">Reference proteome</keyword>
<feature type="compositionally biased region" description="Polar residues" evidence="3">
    <location>
        <begin position="630"/>
        <end position="641"/>
    </location>
</feature>
<dbReference type="GO" id="GO:0019888">
    <property type="term" value="F:protein phosphatase regulator activity"/>
    <property type="evidence" value="ECO:0007669"/>
    <property type="project" value="TreeGrafter"/>
</dbReference>
<dbReference type="EMBL" id="AMQN01000228">
    <property type="status" value="NOT_ANNOTATED_CDS"/>
    <property type="molecule type" value="Genomic_DNA"/>
</dbReference>
<organism evidence="4 5">
    <name type="scientific">Capitella teleta</name>
    <name type="common">Polychaete worm</name>
    <dbReference type="NCBI Taxonomy" id="283909"/>
    <lineage>
        <taxon>Eukaryota</taxon>
        <taxon>Metazoa</taxon>
        <taxon>Spiralia</taxon>
        <taxon>Lophotrochozoa</taxon>
        <taxon>Annelida</taxon>
        <taxon>Polychaeta</taxon>
        <taxon>Sedentaria</taxon>
        <taxon>Scolecida</taxon>
        <taxon>Capitellidae</taxon>
        <taxon>Capitella</taxon>
    </lineage>
</organism>
<dbReference type="OMA" id="NEMRHAD"/>
<dbReference type="EnsemblMetazoa" id="CapteT184298">
    <property type="protein sequence ID" value="CapteP184298"/>
    <property type="gene ID" value="CapteG184298"/>
</dbReference>
<dbReference type="PANTHER" id="PTHR12634">
    <property type="entry name" value="SIT4 YEAST -ASSOCIATING PROTEIN-RELATED"/>
    <property type="match status" value="1"/>
</dbReference>
<reference evidence="5" key="1">
    <citation type="submission" date="2012-12" db="EMBL/GenBank/DDBJ databases">
        <authorList>
            <person name="Hellsten U."/>
            <person name="Grimwood J."/>
            <person name="Chapman J.A."/>
            <person name="Shapiro H."/>
            <person name="Aerts A."/>
            <person name="Otillar R.P."/>
            <person name="Terry A.Y."/>
            <person name="Boore J.L."/>
            <person name="Simakov O."/>
            <person name="Marletaz F."/>
            <person name="Cho S.-J."/>
            <person name="Edsinger-Gonzales E."/>
            <person name="Havlak P."/>
            <person name="Kuo D.-H."/>
            <person name="Larsson T."/>
            <person name="Lv J."/>
            <person name="Arendt D."/>
            <person name="Savage R."/>
            <person name="Osoegawa K."/>
            <person name="de Jong P."/>
            <person name="Lindberg D.R."/>
            <person name="Seaver E.C."/>
            <person name="Weisblat D.A."/>
            <person name="Putnam N.H."/>
            <person name="Grigoriev I.V."/>
            <person name="Rokhsar D.S."/>
        </authorList>
    </citation>
    <scope>NUCLEOTIDE SEQUENCE</scope>
    <source>
        <strain evidence="5">I ESC-2004</strain>
    </source>
</reference>
<dbReference type="GO" id="GO:0019903">
    <property type="term" value="F:protein phosphatase binding"/>
    <property type="evidence" value="ECO:0007669"/>
    <property type="project" value="InterPro"/>
</dbReference>
<reference evidence="5" key="2">
    <citation type="journal article" date="2013" name="Nature">
        <title>Insights into bilaterian evolution from three spiralian genomes.</title>
        <authorList>
            <person name="Simakov O."/>
            <person name="Marletaz F."/>
            <person name="Cho S.J."/>
            <person name="Edsinger-Gonzales E."/>
            <person name="Havlak P."/>
            <person name="Hellsten U."/>
            <person name="Kuo D.H."/>
            <person name="Larsson T."/>
            <person name="Lv J."/>
            <person name="Arendt D."/>
            <person name="Savage R."/>
            <person name="Osoegawa K."/>
            <person name="de Jong P."/>
            <person name="Grimwood J."/>
            <person name="Chapman J.A."/>
            <person name="Shapiro H."/>
            <person name="Aerts A."/>
            <person name="Otillar R.P."/>
            <person name="Terry A.Y."/>
            <person name="Boore J.L."/>
            <person name="Grigoriev I.V."/>
            <person name="Lindberg D.R."/>
            <person name="Seaver E.C."/>
            <person name="Weisblat D.A."/>
            <person name="Putnam N.H."/>
            <person name="Rokhsar D.S."/>
        </authorList>
    </citation>
    <scope>NUCLEOTIDE SEQUENCE</scope>
    <source>
        <strain evidence="5">I ESC-2004</strain>
    </source>
</reference>
<feature type="compositionally biased region" description="Acidic residues" evidence="3">
    <location>
        <begin position="615"/>
        <end position="625"/>
    </location>
</feature>
<keyword evidence="2" id="KW-0131">Cell cycle</keyword>
<reference evidence="4" key="3">
    <citation type="submission" date="2015-06" db="UniProtKB">
        <authorList>
            <consortium name="EnsemblMetazoa"/>
        </authorList>
    </citation>
    <scope>IDENTIFICATION</scope>
</reference>
<dbReference type="HOGENOM" id="CLU_012598_0_0_1"/>
<dbReference type="InterPro" id="IPR016024">
    <property type="entry name" value="ARM-type_fold"/>
</dbReference>
<dbReference type="Pfam" id="PF04499">
    <property type="entry name" value="SAPS"/>
    <property type="match status" value="1"/>
</dbReference>
<evidence type="ECO:0000256" key="2">
    <source>
        <dbReference type="ARBA" id="ARBA00023306"/>
    </source>
</evidence>
<dbReference type="AlphaFoldDB" id="X1ZGY0"/>
<dbReference type="GO" id="GO:0005634">
    <property type="term" value="C:nucleus"/>
    <property type="evidence" value="ECO:0007669"/>
    <property type="project" value="TreeGrafter"/>
</dbReference>
<comment type="similarity">
    <text evidence="1">Belongs to the SAPS family.</text>
</comment>
<evidence type="ECO:0000313" key="5">
    <source>
        <dbReference type="Proteomes" id="UP000014760"/>
    </source>
</evidence>
<dbReference type="InterPro" id="IPR007587">
    <property type="entry name" value="SAPS"/>
</dbReference>
<evidence type="ECO:0000256" key="1">
    <source>
        <dbReference type="ARBA" id="ARBA00006180"/>
    </source>
</evidence>
<evidence type="ECO:0000313" key="4">
    <source>
        <dbReference type="EnsemblMetazoa" id="CapteP184298"/>
    </source>
</evidence>
<dbReference type="SUPFAM" id="SSF48371">
    <property type="entry name" value="ARM repeat"/>
    <property type="match status" value="1"/>
</dbReference>
<feature type="region of interest" description="Disordered" evidence="3">
    <location>
        <begin position="612"/>
        <end position="641"/>
    </location>
</feature>
<dbReference type="Proteomes" id="UP000014760">
    <property type="component" value="Unassembled WGS sequence"/>
</dbReference>
<protein>
    <submittedName>
        <fullName evidence="4">Uncharacterized protein</fullName>
    </submittedName>
</protein>
<evidence type="ECO:0000256" key="3">
    <source>
        <dbReference type="SAM" id="MobiDB-lite"/>
    </source>
</evidence>
<name>X1ZGY0_CAPTE</name>
<accession>X1ZGY0</accession>
<dbReference type="PANTHER" id="PTHR12634:SF8">
    <property type="entry name" value="FIERY MOUNTAIN, ISOFORM D"/>
    <property type="match status" value="1"/>
</dbReference>
<dbReference type="OrthoDB" id="295029at2759"/>
<sequence>MFWRFNLMTSHIDTLLDKEGVTLQEILDEDDVLQECKAQNRRLVDFLARTEHMEELVNLVTKEPSEETDEKKRYKYPNTACELLTSDVTQITEALSESEGLMDQVYSFLQAQDMLNPLLASFFSKVMGILITRKSEMMVEFLQSKEDFVGQLLHHLGTSAIMDLLLRLITCIEAQETRNACISWLNEQQLVQKLVGMIDISQSEERHCNAAQSLCDIIRLSREQMSQMQERAEYDPLLAAIESRETVTDLLNHMFTEEKSESVIVNGLSVIQTLLEFRKIGPEGMQEQMTSLDAERLAQGVSNTLLALTPRLKDFHQLLIEPPKQNYRPMPTTLGHLDVPLGNTRLQVARLISSLLLTNTPSVNVQLAQLNCMGVLLDLMFKYSWNNFLHTQVEQCLCTILSNVTCESEPKDEQGVNPLLSQLFADLKLVDRVLQGWEDNEQQQKRPGGHRKGFMGHLTRIANTIVESADKGSNVDRIKDLLAEMPTDTTEQWVKFTGGTLLDVNKQNTVELVGSHTMNSSSEDDDPEFSNIVFPQDTAMQQAYTDYQLQQMTSNFIDQFGFNEDEFAESEERVDSQFTNRISSIDFDINAEAENQVHAASLFEQAVNERMQQYDENESEEDLWEEKEITFSSTQSDVRQQ</sequence>
<dbReference type="GO" id="GO:0005829">
    <property type="term" value="C:cytosol"/>
    <property type="evidence" value="ECO:0007669"/>
    <property type="project" value="TreeGrafter"/>
</dbReference>
<proteinExistence type="inferred from homology"/>